<dbReference type="EMBL" id="CAVMBE010000108">
    <property type="protein sequence ID" value="CAK4034200.1"/>
    <property type="molecule type" value="Genomic_DNA"/>
</dbReference>
<feature type="region of interest" description="Disordered" evidence="5">
    <location>
        <begin position="435"/>
        <end position="455"/>
    </location>
</feature>
<dbReference type="PANTHER" id="PTHR23294">
    <property type="entry name" value="ET TRANSLATION PRODUCT-RELATED"/>
    <property type="match status" value="1"/>
</dbReference>
<keyword evidence="3 6" id="KW-1133">Transmembrane helix</keyword>
<feature type="transmembrane region" description="Helical" evidence="6">
    <location>
        <begin position="407"/>
        <end position="428"/>
    </location>
</feature>
<evidence type="ECO:0000256" key="3">
    <source>
        <dbReference type="ARBA" id="ARBA00022989"/>
    </source>
</evidence>
<dbReference type="InterPro" id="IPR036259">
    <property type="entry name" value="MFS_trans_sf"/>
</dbReference>
<evidence type="ECO:0000256" key="6">
    <source>
        <dbReference type="SAM" id="Phobius"/>
    </source>
</evidence>
<dbReference type="PANTHER" id="PTHR23294:SF57">
    <property type="entry name" value="CINA C-TERMINAL DOMAIN-CONTAINING PROTEIN"/>
    <property type="match status" value="1"/>
</dbReference>
<feature type="transmembrane region" description="Helical" evidence="6">
    <location>
        <begin position="237"/>
        <end position="257"/>
    </location>
</feature>
<organism evidence="7 8">
    <name type="scientific">Lecanosticta acicola</name>
    <dbReference type="NCBI Taxonomy" id="111012"/>
    <lineage>
        <taxon>Eukaryota</taxon>
        <taxon>Fungi</taxon>
        <taxon>Dikarya</taxon>
        <taxon>Ascomycota</taxon>
        <taxon>Pezizomycotina</taxon>
        <taxon>Dothideomycetes</taxon>
        <taxon>Dothideomycetidae</taxon>
        <taxon>Mycosphaerellales</taxon>
        <taxon>Mycosphaerellaceae</taxon>
        <taxon>Lecanosticta</taxon>
    </lineage>
</organism>
<dbReference type="GO" id="GO:0022857">
    <property type="term" value="F:transmembrane transporter activity"/>
    <property type="evidence" value="ECO:0007669"/>
    <property type="project" value="InterPro"/>
</dbReference>
<dbReference type="Proteomes" id="UP001296104">
    <property type="component" value="Unassembled WGS sequence"/>
</dbReference>
<dbReference type="Gene3D" id="1.20.1250.20">
    <property type="entry name" value="MFS general substrate transporter like domains"/>
    <property type="match status" value="1"/>
</dbReference>
<dbReference type="SUPFAM" id="SSF103473">
    <property type="entry name" value="MFS general substrate transporter"/>
    <property type="match status" value="1"/>
</dbReference>
<comment type="caution">
    <text evidence="7">The sequence shown here is derived from an EMBL/GenBank/DDBJ whole genome shotgun (WGS) entry which is preliminary data.</text>
</comment>
<proteinExistence type="predicted"/>
<evidence type="ECO:0000256" key="5">
    <source>
        <dbReference type="SAM" id="MobiDB-lite"/>
    </source>
</evidence>
<evidence type="ECO:0000313" key="8">
    <source>
        <dbReference type="Proteomes" id="UP001296104"/>
    </source>
</evidence>
<feature type="transmembrane region" description="Helical" evidence="6">
    <location>
        <begin position="302"/>
        <end position="325"/>
    </location>
</feature>
<evidence type="ECO:0000256" key="4">
    <source>
        <dbReference type="ARBA" id="ARBA00023136"/>
    </source>
</evidence>
<feature type="transmembrane region" description="Helical" evidence="6">
    <location>
        <begin position="178"/>
        <end position="198"/>
    </location>
</feature>
<reference evidence="7" key="1">
    <citation type="submission" date="2023-11" db="EMBL/GenBank/DDBJ databases">
        <authorList>
            <person name="Alioto T."/>
            <person name="Alioto T."/>
            <person name="Gomez Garrido J."/>
        </authorList>
    </citation>
    <scope>NUCLEOTIDE SEQUENCE</scope>
</reference>
<sequence>MSNRSTFYQSLHDFYRGTICQAIILGLISFTQPGIWTAMNNLGAGGQAKPYVVNAVNVITFAVMFVFSPLASIIGNIIGMRWVLIFGCLGYVPYSAALYCNSMWGTQWFLIFGGVTCGFSAAALWPAEATIAVGYPEVRRRGLCIAIWLALSKLGSIIGTAIQLAINKDGDTTGAIAPRTYLVLVAIQCLGLPLSFLISPPEKLVRKDGKKPVFANRNGGFKSQLLLFLAQLKRKEVVLLIPAFVSAQWGSAYYGNWLTEYYSVRARTLSGFVVAVVGAIVNILSGWLLDTKLIRRSTQAKSTWYSLLALFTAIWIWNLILQARWDSSPPGDIDWNSRLFSQGMALYVLFRIAYEVIGVWLYWALGTFDSEVDTISLSMGVLRSCESLGQACAYGVGASKASLMTNLIVTVVVFFISAPATSWASHLINDRLNGEDSDSDDLSLPDSGSATPASEVQQISLTANDKVDIKEA</sequence>
<gene>
    <name evidence="7" type="ORF">LECACI_7A009358</name>
</gene>
<keyword evidence="8" id="KW-1185">Reference proteome</keyword>
<dbReference type="InterPro" id="IPR051617">
    <property type="entry name" value="UNC-93-like_regulator"/>
</dbReference>
<feature type="transmembrane region" description="Helical" evidence="6">
    <location>
        <begin position="82"/>
        <end position="99"/>
    </location>
</feature>
<feature type="transmembrane region" description="Helical" evidence="6">
    <location>
        <begin position="345"/>
        <end position="365"/>
    </location>
</feature>
<dbReference type="InterPro" id="IPR011701">
    <property type="entry name" value="MFS"/>
</dbReference>
<feature type="transmembrane region" description="Helical" evidence="6">
    <location>
        <begin position="269"/>
        <end position="290"/>
    </location>
</feature>
<feature type="transmembrane region" description="Helical" evidence="6">
    <location>
        <begin position="51"/>
        <end position="70"/>
    </location>
</feature>
<dbReference type="GO" id="GO:0016020">
    <property type="term" value="C:membrane"/>
    <property type="evidence" value="ECO:0007669"/>
    <property type="project" value="UniProtKB-SubCell"/>
</dbReference>
<protein>
    <submittedName>
        <fullName evidence="7">Duf895 domain membrane</fullName>
    </submittedName>
</protein>
<keyword evidence="2 6" id="KW-0812">Transmembrane</keyword>
<feature type="transmembrane region" description="Helical" evidence="6">
    <location>
        <begin position="145"/>
        <end position="166"/>
    </location>
</feature>
<keyword evidence="4 6" id="KW-0472">Membrane</keyword>
<name>A0AAI8Z7L4_9PEZI</name>
<evidence type="ECO:0000256" key="1">
    <source>
        <dbReference type="ARBA" id="ARBA00004141"/>
    </source>
</evidence>
<dbReference type="AlphaFoldDB" id="A0AAI8Z7L4"/>
<evidence type="ECO:0000256" key="2">
    <source>
        <dbReference type="ARBA" id="ARBA00022692"/>
    </source>
</evidence>
<evidence type="ECO:0000313" key="7">
    <source>
        <dbReference type="EMBL" id="CAK4034200.1"/>
    </source>
</evidence>
<feature type="transmembrane region" description="Helical" evidence="6">
    <location>
        <begin position="105"/>
        <end position="125"/>
    </location>
</feature>
<feature type="transmembrane region" description="Helical" evidence="6">
    <location>
        <begin position="20"/>
        <end position="39"/>
    </location>
</feature>
<accession>A0AAI8Z7L4</accession>
<comment type="subcellular location">
    <subcellularLocation>
        <location evidence="1">Membrane</location>
        <topology evidence="1">Multi-pass membrane protein</topology>
    </subcellularLocation>
</comment>
<dbReference type="Pfam" id="PF07690">
    <property type="entry name" value="MFS_1"/>
    <property type="match status" value="1"/>
</dbReference>